<proteinExistence type="predicted"/>
<dbReference type="AlphaFoldDB" id="B8XEQ8"/>
<organism evidence="1">
    <name type="scientific">Streptococcus salivarius</name>
    <dbReference type="NCBI Taxonomy" id="1304"/>
    <lineage>
        <taxon>Bacteria</taxon>
        <taxon>Bacillati</taxon>
        <taxon>Bacillota</taxon>
        <taxon>Bacilli</taxon>
        <taxon>Lactobacillales</taxon>
        <taxon>Streptococcaceae</taxon>
        <taxon>Streptococcus</taxon>
    </lineage>
</organism>
<protein>
    <recommendedName>
        <fullName evidence="2">ImpB/MucB/SamB family protein</fullName>
    </recommendedName>
</protein>
<reference evidence="1" key="1">
    <citation type="journal article" date="2009" name="FEMS Microbiol. Lett.">
        <title>Conjugal mobilization of the mega element carrying mef(E) from Streptococcus salivarius to Streptococcus pneumoniae.</title>
        <authorList>
            <person name="Santagati M."/>
            <person name="Lupo A."/>
            <person name="Scillato M."/>
            <person name="Di Martino A."/>
            <person name="Stefani S."/>
        </authorList>
    </citation>
    <scope>NUCLEOTIDE SEQUENCE</scope>
    <source>
        <strain evidence="1">3C30</strain>
    </source>
</reference>
<sequence length="143" mass="15636">MILWNGTVALVLTTVVSIHIGYSRTEMKKSINAQNKIEPANLPKTMGESCTCIIPKKYTSGAVRQIGVSYSGFVDESYTLLSLFDDVEQIEKDNRLQTAIDVVREQFGFLAIQKGTVLTEGSRNIERSKLIGGHSAGGLEGLK</sequence>
<dbReference type="EMBL" id="FJ236311">
    <property type="protein sequence ID" value="ACK38245.1"/>
    <property type="molecule type" value="Genomic_DNA"/>
</dbReference>
<evidence type="ECO:0008006" key="2">
    <source>
        <dbReference type="Google" id="ProtNLM"/>
    </source>
</evidence>
<accession>B8XEQ8</accession>
<name>B8XEQ8_STRSL</name>
<evidence type="ECO:0000313" key="1">
    <source>
        <dbReference type="EMBL" id="ACK38245.1"/>
    </source>
</evidence>